<sequence>MSRRRIHNSIDEQVYREQLMEQQPSSVIFTLTPRKYENCDIQTRIWKRIPLTGDGIEDPPPQSVFDLSSRLSHIVAKRSFTDMQGQQQSRLIIDDEIRSGQSLNVYDALQTTSSNVDCNIEESSLRDRHIAGGPESEITVNNQTRSDVDLSISLDSQEELKRLFNASQEVQSAPLTPGLRYVHITQQIRLMKLVRRSTWQLNDGSDSKPFAESAPLRNLPGLCPVKARKGQTQELGDWCELVEDLDAITSFNIFLSDNLKDVCIERSHLDDLVKPTGSFTTPKMVSAVNETARFMKALSKKFLEHPVHNDIAFLRELKAVDDMDSALKAIFSELNTSISTFSPFEHLAESMEAALLVAHNNFTRLPPMPDRRTYHLRCLLDDVAAGVHTVLMHITYRRMEHMKRAAHATHAPADELETLRLIDRLVSRMEALEEAVRSHREDYLRLNDWSARTQTQMYMVLPGLESTQQSNFATTLAAIEDVATGVETMRQRHTDINTAIRDLSQERRLHVQTDPVTYREDKWANKRSSIIFTLSPQSHDCRELSQLIWKTIPLTGAGVEPPSQTVLDFSPYITKVSPVLRNAAHIYSSVQRDAARVLPQQSAMLQKNNLGRYSWRVDPDPRHEESSMIKVSSAIWDDVRLCLDVPYYNPQASEPIDPAEMTKSIITFKRPDPNQELSFSSKVVLRAYYSTNAGHIEATRISKDTWADLHPLKDPKTGHDWSRVVADLPAISSLRICPQIDFKSIIVEEIHLEDLVLPTGNFHYTKLETATTDLVRRLERLSNKLSSIAVPPAVQQPILAAIERMMNAVQDIQKEAQRDEFEEKPYDQLDEKLESNLVDAAKFLAPLEQPGGDGLFLRFLLEDVSAKVHEVLMHITYRRFVVKPDSASSSTSPLSPVLASLSPRYTQPPPAPVPSFALDSVRQEMLHLERRIQAVEMRRPEDKAKPDTSAVEVNKKLADHIIQYHKDRAETEKTVRYNVDQHLRSMSDRVSAVESKQTALQQWMSDMEDKTKLLARDLYDYVTRMAKQYNPVRGA</sequence>
<protein>
    <submittedName>
        <fullName evidence="1">Uncharacterized protein</fullName>
    </submittedName>
</protein>
<gene>
    <name evidence="1" type="ORF">EIP91_010122</name>
</gene>
<reference evidence="1 2" key="1">
    <citation type="submission" date="2018-11" db="EMBL/GenBank/DDBJ databases">
        <title>Genome assembly of Steccherinum ochraceum LE-BIN_3174, the white-rot fungus of the Steccherinaceae family (The Residual Polyporoid clade, Polyporales, Basidiomycota).</title>
        <authorList>
            <person name="Fedorova T.V."/>
            <person name="Glazunova O.A."/>
            <person name="Landesman E.O."/>
            <person name="Moiseenko K.V."/>
            <person name="Psurtseva N.V."/>
            <person name="Savinova O.S."/>
            <person name="Shakhova N.V."/>
            <person name="Tyazhelova T.V."/>
            <person name="Vasina D.V."/>
        </authorList>
    </citation>
    <scope>NUCLEOTIDE SEQUENCE [LARGE SCALE GENOMIC DNA]</scope>
    <source>
        <strain evidence="1 2">LE-BIN_3174</strain>
    </source>
</reference>
<organism evidence="1 2">
    <name type="scientific">Steccherinum ochraceum</name>
    <dbReference type="NCBI Taxonomy" id="92696"/>
    <lineage>
        <taxon>Eukaryota</taxon>
        <taxon>Fungi</taxon>
        <taxon>Dikarya</taxon>
        <taxon>Basidiomycota</taxon>
        <taxon>Agaricomycotina</taxon>
        <taxon>Agaricomycetes</taxon>
        <taxon>Polyporales</taxon>
        <taxon>Steccherinaceae</taxon>
        <taxon>Steccherinum</taxon>
    </lineage>
</organism>
<evidence type="ECO:0000313" key="1">
    <source>
        <dbReference type="EMBL" id="TCD71416.1"/>
    </source>
</evidence>
<dbReference type="Proteomes" id="UP000292702">
    <property type="component" value="Unassembled WGS sequence"/>
</dbReference>
<accession>A0A4R0RTX0</accession>
<dbReference type="EMBL" id="RWJN01000006">
    <property type="protein sequence ID" value="TCD71416.1"/>
    <property type="molecule type" value="Genomic_DNA"/>
</dbReference>
<comment type="caution">
    <text evidence="1">The sequence shown here is derived from an EMBL/GenBank/DDBJ whole genome shotgun (WGS) entry which is preliminary data.</text>
</comment>
<dbReference type="AlphaFoldDB" id="A0A4R0RTX0"/>
<keyword evidence="2" id="KW-1185">Reference proteome</keyword>
<proteinExistence type="predicted"/>
<evidence type="ECO:0000313" key="2">
    <source>
        <dbReference type="Proteomes" id="UP000292702"/>
    </source>
</evidence>
<name>A0A4R0RTX0_9APHY</name>